<name>A0A016T7V0_9BILA</name>
<feature type="chain" id="PRO_5001490571" evidence="1">
    <location>
        <begin position="21"/>
        <end position="123"/>
    </location>
</feature>
<proteinExistence type="predicted"/>
<dbReference type="Proteomes" id="UP000024635">
    <property type="component" value="Unassembled WGS sequence"/>
</dbReference>
<keyword evidence="3" id="KW-1185">Reference proteome</keyword>
<organism evidence="2 3">
    <name type="scientific">Ancylostoma ceylanicum</name>
    <dbReference type="NCBI Taxonomy" id="53326"/>
    <lineage>
        <taxon>Eukaryota</taxon>
        <taxon>Metazoa</taxon>
        <taxon>Ecdysozoa</taxon>
        <taxon>Nematoda</taxon>
        <taxon>Chromadorea</taxon>
        <taxon>Rhabditida</taxon>
        <taxon>Rhabditina</taxon>
        <taxon>Rhabditomorpha</taxon>
        <taxon>Strongyloidea</taxon>
        <taxon>Ancylostomatidae</taxon>
        <taxon>Ancylostomatinae</taxon>
        <taxon>Ancylostoma</taxon>
    </lineage>
</organism>
<reference evidence="3" key="1">
    <citation type="journal article" date="2015" name="Nat. Genet.">
        <title>The genome and transcriptome of the zoonotic hookworm Ancylostoma ceylanicum identify infection-specific gene families.</title>
        <authorList>
            <person name="Schwarz E.M."/>
            <person name="Hu Y."/>
            <person name="Antoshechkin I."/>
            <person name="Miller M.M."/>
            <person name="Sternberg P.W."/>
            <person name="Aroian R.V."/>
        </authorList>
    </citation>
    <scope>NUCLEOTIDE SEQUENCE</scope>
    <source>
        <strain evidence="3">HY135</strain>
    </source>
</reference>
<accession>A0A016T7V0</accession>
<dbReference type="AlphaFoldDB" id="A0A016T7V0"/>
<comment type="caution">
    <text evidence="2">The sequence shown here is derived from an EMBL/GenBank/DDBJ whole genome shotgun (WGS) entry which is preliminary data.</text>
</comment>
<evidence type="ECO:0000256" key="1">
    <source>
        <dbReference type="SAM" id="SignalP"/>
    </source>
</evidence>
<protein>
    <submittedName>
        <fullName evidence="2">Uncharacterized protein</fullName>
    </submittedName>
</protein>
<gene>
    <name evidence="2" type="primary">Acey_s0129.g1500</name>
    <name evidence="2" type="ORF">Y032_0129g1500</name>
</gene>
<dbReference type="EMBL" id="JARK01001465">
    <property type="protein sequence ID" value="EYB98684.1"/>
    <property type="molecule type" value="Genomic_DNA"/>
</dbReference>
<evidence type="ECO:0000313" key="3">
    <source>
        <dbReference type="Proteomes" id="UP000024635"/>
    </source>
</evidence>
<keyword evidence="1" id="KW-0732">Signal</keyword>
<feature type="signal peptide" evidence="1">
    <location>
        <begin position="1"/>
        <end position="20"/>
    </location>
</feature>
<evidence type="ECO:0000313" key="2">
    <source>
        <dbReference type="EMBL" id="EYB98684.1"/>
    </source>
</evidence>
<sequence length="123" mass="13862">MLPALPRMVAIAYLTVLGDCCRCDHRTECGDEMCKHLISPPLHFATSLVSQQAVNIMLEATFSFAVIQIIKDFTESIIGGTGSSWNQGRYTPWRRYSNPNPSWRNKWYGNYWNPTGPGFSSKG</sequence>